<feature type="region of interest" description="Disordered" evidence="1">
    <location>
        <begin position="32"/>
        <end position="51"/>
    </location>
</feature>
<organism evidence="2 3">
    <name type="scientific">Oryza sativa subsp. indica</name>
    <name type="common">Rice</name>
    <dbReference type="NCBI Taxonomy" id="39946"/>
    <lineage>
        <taxon>Eukaryota</taxon>
        <taxon>Viridiplantae</taxon>
        <taxon>Streptophyta</taxon>
        <taxon>Embryophyta</taxon>
        <taxon>Tracheophyta</taxon>
        <taxon>Spermatophyta</taxon>
        <taxon>Magnoliopsida</taxon>
        <taxon>Liliopsida</taxon>
        <taxon>Poales</taxon>
        <taxon>Poaceae</taxon>
        <taxon>BOP clade</taxon>
        <taxon>Oryzoideae</taxon>
        <taxon>Oryzeae</taxon>
        <taxon>Oryzinae</taxon>
        <taxon>Oryza</taxon>
        <taxon>Oryza sativa</taxon>
    </lineage>
</organism>
<sequence>MTESLYALRREIQIGPKIWSIRHPRIASEEPLGVSCSFPIPQPNRTRARGEERQINRAYLPTARRGSTKAASAAGPGRIGGFAAAPPGYGGDEGREEEEEEEKPVNDGESERSSKDAAAECRWHRRGVSWIVGFEPRG</sequence>
<dbReference type="Gramene" id="BGIOSGA022634-TA">
    <property type="protein sequence ID" value="BGIOSGA022634-PA"/>
    <property type="gene ID" value="BGIOSGA022634"/>
</dbReference>
<dbReference type="EMBL" id="CM000131">
    <property type="protein sequence ID" value="EEC80330.1"/>
    <property type="molecule type" value="Genomic_DNA"/>
</dbReference>
<gene>
    <name evidence="2" type="ORF">OsI_22390</name>
</gene>
<dbReference type="HOGENOM" id="CLU_1858579_0_0_1"/>
<evidence type="ECO:0000313" key="3">
    <source>
        <dbReference type="Proteomes" id="UP000007015"/>
    </source>
</evidence>
<dbReference type="AlphaFoldDB" id="B8B0D1"/>
<evidence type="ECO:0000256" key="1">
    <source>
        <dbReference type="SAM" id="MobiDB-lite"/>
    </source>
</evidence>
<name>B8B0D1_ORYSI</name>
<evidence type="ECO:0000313" key="2">
    <source>
        <dbReference type="EMBL" id="EEC80330.1"/>
    </source>
</evidence>
<protein>
    <submittedName>
        <fullName evidence="2">Uncharacterized protein</fullName>
    </submittedName>
</protein>
<keyword evidence="3" id="KW-1185">Reference proteome</keyword>
<feature type="region of interest" description="Disordered" evidence="1">
    <location>
        <begin position="57"/>
        <end position="120"/>
    </location>
</feature>
<accession>B8B0D1</accession>
<proteinExistence type="predicted"/>
<feature type="compositionally biased region" description="Basic and acidic residues" evidence="1">
    <location>
        <begin position="103"/>
        <end position="120"/>
    </location>
</feature>
<reference evidence="2 3" key="1">
    <citation type="journal article" date="2005" name="PLoS Biol.">
        <title>The genomes of Oryza sativa: a history of duplications.</title>
        <authorList>
            <person name="Yu J."/>
            <person name="Wang J."/>
            <person name="Lin W."/>
            <person name="Li S."/>
            <person name="Li H."/>
            <person name="Zhou J."/>
            <person name="Ni P."/>
            <person name="Dong W."/>
            <person name="Hu S."/>
            <person name="Zeng C."/>
            <person name="Zhang J."/>
            <person name="Zhang Y."/>
            <person name="Li R."/>
            <person name="Xu Z."/>
            <person name="Li S."/>
            <person name="Li X."/>
            <person name="Zheng H."/>
            <person name="Cong L."/>
            <person name="Lin L."/>
            <person name="Yin J."/>
            <person name="Geng J."/>
            <person name="Li G."/>
            <person name="Shi J."/>
            <person name="Liu J."/>
            <person name="Lv H."/>
            <person name="Li J."/>
            <person name="Wang J."/>
            <person name="Deng Y."/>
            <person name="Ran L."/>
            <person name="Shi X."/>
            <person name="Wang X."/>
            <person name="Wu Q."/>
            <person name="Li C."/>
            <person name="Ren X."/>
            <person name="Wang J."/>
            <person name="Wang X."/>
            <person name="Li D."/>
            <person name="Liu D."/>
            <person name="Zhang X."/>
            <person name="Ji Z."/>
            <person name="Zhao W."/>
            <person name="Sun Y."/>
            <person name="Zhang Z."/>
            <person name="Bao J."/>
            <person name="Han Y."/>
            <person name="Dong L."/>
            <person name="Ji J."/>
            <person name="Chen P."/>
            <person name="Wu S."/>
            <person name="Liu J."/>
            <person name="Xiao Y."/>
            <person name="Bu D."/>
            <person name="Tan J."/>
            <person name="Yang L."/>
            <person name="Ye C."/>
            <person name="Zhang J."/>
            <person name="Xu J."/>
            <person name="Zhou Y."/>
            <person name="Yu Y."/>
            <person name="Zhang B."/>
            <person name="Zhuang S."/>
            <person name="Wei H."/>
            <person name="Liu B."/>
            <person name="Lei M."/>
            <person name="Yu H."/>
            <person name="Li Y."/>
            <person name="Xu H."/>
            <person name="Wei S."/>
            <person name="He X."/>
            <person name="Fang L."/>
            <person name="Zhang Z."/>
            <person name="Zhang Y."/>
            <person name="Huang X."/>
            <person name="Su Z."/>
            <person name="Tong W."/>
            <person name="Li J."/>
            <person name="Tong Z."/>
            <person name="Li S."/>
            <person name="Ye J."/>
            <person name="Wang L."/>
            <person name="Fang L."/>
            <person name="Lei T."/>
            <person name="Chen C."/>
            <person name="Chen H."/>
            <person name="Xu Z."/>
            <person name="Li H."/>
            <person name="Huang H."/>
            <person name="Zhang F."/>
            <person name="Xu H."/>
            <person name="Li N."/>
            <person name="Zhao C."/>
            <person name="Li S."/>
            <person name="Dong L."/>
            <person name="Huang Y."/>
            <person name="Li L."/>
            <person name="Xi Y."/>
            <person name="Qi Q."/>
            <person name="Li W."/>
            <person name="Zhang B."/>
            <person name="Hu W."/>
            <person name="Zhang Y."/>
            <person name="Tian X."/>
            <person name="Jiao Y."/>
            <person name="Liang X."/>
            <person name="Jin J."/>
            <person name="Gao L."/>
            <person name="Zheng W."/>
            <person name="Hao B."/>
            <person name="Liu S."/>
            <person name="Wang W."/>
            <person name="Yuan L."/>
            <person name="Cao M."/>
            <person name="McDermott J."/>
            <person name="Samudrala R."/>
            <person name="Wang J."/>
            <person name="Wong G.K."/>
            <person name="Yang H."/>
        </authorList>
    </citation>
    <scope>NUCLEOTIDE SEQUENCE [LARGE SCALE GENOMIC DNA]</scope>
    <source>
        <strain evidence="3">cv. 93-11</strain>
    </source>
</reference>
<dbReference type="Proteomes" id="UP000007015">
    <property type="component" value="Chromosome 6"/>
</dbReference>